<dbReference type="SUPFAM" id="SSF55083">
    <property type="entry name" value="6-hydroxymethyl-7,8-dihydropterin pyrophosphokinase, HPPK"/>
    <property type="match status" value="1"/>
</dbReference>
<sequence>MNKVFLLLGANLGDPALQISKAIAALENQVGSIVLSSSLYESAAWGQTDQPAFLNQVVILKTALSALGVLEAIQKIEQDLGRVRTLKWGARIIDIDILYFNDETIDLAQLSVPHPYIPERKFTLLPLVEIAASHKHPVLALDQLELLTACTDTLSVIKYTAKP</sequence>
<protein>
    <recommendedName>
        <fullName evidence="4">2-amino-4-hydroxy-6-hydroxymethyldihydropteridine pyrophosphokinase</fullName>
        <ecNumber evidence="3">2.7.6.3</ecNumber>
    </recommendedName>
    <alternativeName>
        <fullName evidence="11">6-hydroxymethyl-7,8-dihydropterin pyrophosphokinase</fullName>
    </alternativeName>
    <alternativeName>
        <fullName evidence="12">7,8-dihydro-6-hydroxymethylpterin-pyrophosphokinase</fullName>
    </alternativeName>
</protein>
<evidence type="ECO:0000256" key="2">
    <source>
        <dbReference type="ARBA" id="ARBA00005810"/>
    </source>
</evidence>
<comment type="pathway">
    <text evidence="1">Cofactor biosynthesis; tetrahydrofolate biosynthesis; 2-amino-4-hydroxy-6-hydroxymethyl-7,8-dihydropteridine diphosphate from 7,8-dihydroneopterin triphosphate: step 4/4.</text>
</comment>
<keyword evidence="9" id="KW-0289">Folate biosynthesis</keyword>
<evidence type="ECO:0000256" key="10">
    <source>
        <dbReference type="ARBA" id="ARBA00029409"/>
    </source>
</evidence>
<comment type="function">
    <text evidence="10">Catalyzes the transfer of pyrophosphate from adenosine triphosphate (ATP) to 6-hydroxymethyl-7,8-dihydropterin, an enzymatic step in folate biosynthesis pathway.</text>
</comment>
<evidence type="ECO:0000256" key="1">
    <source>
        <dbReference type="ARBA" id="ARBA00005051"/>
    </source>
</evidence>
<evidence type="ECO:0000256" key="4">
    <source>
        <dbReference type="ARBA" id="ARBA00016218"/>
    </source>
</evidence>
<keyword evidence="7" id="KW-0418">Kinase</keyword>
<dbReference type="NCBIfam" id="TIGR01498">
    <property type="entry name" value="folK"/>
    <property type="match status" value="1"/>
</dbReference>
<dbReference type="EC" id="2.7.6.3" evidence="3"/>
<evidence type="ECO:0000313" key="15">
    <source>
        <dbReference type="Proteomes" id="UP001221558"/>
    </source>
</evidence>
<dbReference type="Pfam" id="PF01288">
    <property type="entry name" value="HPPK"/>
    <property type="match status" value="1"/>
</dbReference>
<proteinExistence type="inferred from homology"/>
<gene>
    <name evidence="14" type="primary">folK</name>
    <name evidence="14" type="ORF">PQ465_15640</name>
</gene>
<evidence type="ECO:0000256" key="7">
    <source>
        <dbReference type="ARBA" id="ARBA00022777"/>
    </source>
</evidence>
<evidence type="ECO:0000256" key="9">
    <source>
        <dbReference type="ARBA" id="ARBA00022909"/>
    </source>
</evidence>
<dbReference type="EMBL" id="CP117880">
    <property type="protein sequence ID" value="WDF67730.1"/>
    <property type="molecule type" value="Genomic_DNA"/>
</dbReference>
<keyword evidence="5 14" id="KW-0808">Transferase</keyword>
<dbReference type="GO" id="GO:0003848">
    <property type="term" value="F:2-amino-4-hydroxy-6-hydroxymethyldihydropteridine diphosphokinase activity"/>
    <property type="evidence" value="ECO:0007669"/>
    <property type="project" value="UniProtKB-EC"/>
</dbReference>
<dbReference type="Proteomes" id="UP001221558">
    <property type="component" value="Chromosome"/>
</dbReference>
<dbReference type="InterPro" id="IPR035907">
    <property type="entry name" value="Hppk_sf"/>
</dbReference>
<accession>A0ABY7WE18</accession>
<evidence type="ECO:0000256" key="5">
    <source>
        <dbReference type="ARBA" id="ARBA00022679"/>
    </source>
</evidence>
<dbReference type="PANTHER" id="PTHR43071">
    <property type="entry name" value="2-AMINO-4-HYDROXY-6-HYDROXYMETHYLDIHYDROPTERIDINE PYROPHOSPHOKINASE"/>
    <property type="match status" value="1"/>
</dbReference>
<evidence type="ECO:0000313" key="14">
    <source>
        <dbReference type="EMBL" id="WDF67730.1"/>
    </source>
</evidence>
<dbReference type="RefSeq" id="WP_274266457.1">
    <property type="nucleotide sequence ID" value="NZ_CP117880.1"/>
</dbReference>
<evidence type="ECO:0000256" key="6">
    <source>
        <dbReference type="ARBA" id="ARBA00022741"/>
    </source>
</evidence>
<evidence type="ECO:0000256" key="3">
    <source>
        <dbReference type="ARBA" id="ARBA00013253"/>
    </source>
</evidence>
<evidence type="ECO:0000256" key="11">
    <source>
        <dbReference type="ARBA" id="ARBA00029766"/>
    </source>
</evidence>
<evidence type="ECO:0000256" key="8">
    <source>
        <dbReference type="ARBA" id="ARBA00022840"/>
    </source>
</evidence>
<organism evidence="14 15">
    <name type="scientific">Sphingobacterium oryzagri</name>
    <dbReference type="NCBI Taxonomy" id="3025669"/>
    <lineage>
        <taxon>Bacteria</taxon>
        <taxon>Pseudomonadati</taxon>
        <taxon>Bacteroidota</taxon>
        <taxon>Sphingobacteriia</taxon>
        <taxon>Sphingobacteriales</taxon>
        <taxon>Sphingobacteriaceae</taxon>
        <taxon>Sphingobacterium</taxon>
    </lineage>
</organism>
<keyword evidence="6" id="KW-0547">Nucleotide-binding</keyword>
<dbReference type="PROSITE" id="PS00794">
    <property type="entry name" value="HPPK"/>
    <property type="match status" value="1"/>
</dbReference>
<dbReference type="CDD" id="cd00483">
    <property type="entry name" value="HPPK"/>
    <property type="match status" value="1"/>
</dbReference>
<keyword evidence="8" id="KW-0067">ATP-binding</keyword>
<feature type="domain" description="7,8-dihydro-6-hydroxymethylpterin-pyrophosphokinase" evidence="13">
    <location>
        <begin position="87"/>
        <end position="98"/>
    </location>
</feature>
<name>A0ABY7WE18_9SPHI</name>
<keyword evidence="15" id="KW-1185">Reference proteome</keyword>
<dbReference type="InterPro" id="IPR000550">
    <property type="entry name" value="Hppk"/>
</dbReference>
<dbReference type="Gene3D" id="3.30.70.560">
    <property type="entry name" value="7,8-Dihydro-6-hydroxymethylpterin-pyrophosphokinase HPPK"/>
    <property type="match status" value="1"/>
</dbReference>
<reference evidence="14 15" key="1">
    <citation type="submission" date="2023-02" db="EMBL/GenBank/DDBJ databases">
        <title>Genome sequence of Sphingobacterium sp. KACC 22765.</title>
        <authorList>
            <person name="Kim S."/>
            <person name="Heo J."/>
            <person name="Kwon S.-W."/>
        </authorList>
    </citation>
    <scope>NUCLEOTIDE SEQUENCE [LARGE SCALE GENOMIC DNA]</scope>
    <source>
        <strain evidence="14 15">KACC 22765</strain>
    </source>
</reference>
<dbReference type="PANTHER" id="PTHR43071:SF1">
    <property type="entry name" value="2-AMINO-4-HYDROXY-6-HYDROXYMETHYLDIHYDROPTERIDINE PYROPHOSPHOKINASE"/>
    <property type="match status" value="1"/>
</dbReference>
<evidence type="ECO:0000256" key="12">
    <source>
        <dbReference type="ARBA" id="ARBA00033413"/>
    </source>
</evidence>
<evidence type="ECO:0000259" key="13">
    <source>
        <dbReference type="PROSITE" id="PS00794"/>
    </source>
</evidence>
<comment type="similarity">
    <text evidence="2">Belongs to the HPPK family.</text>
</comment>